<evidence type="ECO:0000313" key="2">
    <source>
        <dbReference type="Proteomes" id="UP001424741"/>
    </source>
</evidence>
<evidence type="ECO:0000313" key="1">
    <source>
        <dbReference type="EMBL" id="GAA5495874.1"/>
    </source>
</evidence>
<protein>
    <submittedName>
        <fullName evidence="1">Uncharacterized protein</fullName>
    </submittedName>
</protein>
<reference evidence="1 2" key="1">
    <citation type="submission" date="2024-02" db="EMBL/GenBank/DDBJ databases">
        <title>Rubritalea halochordaticola NBRC 107102.</title>
        <authorList>
            <person name="Ichikawa N."/>
            <person name="Katano-Makiyama Y."/>
            <person name="Hidaka K."/>
        </authorList>
    </citation>
    <scope>NUCLEOTIDE SEQUENCE [LARGE SCALE GENOMIC DNA]</scope>
    <source>
        <strain evidence="1 2">NBRC 107102</strain>
    </source>
</reference>
<dbReference type="Proteomes" id="UP001424741">
    <property type="component" value="Unassembled WGS sequence"/>
</dbReference>
<sequence length="166" mass="18500">MKSPYQALLLVLLPSLLSCSSEKKHCVKHLIPDEFLNRWECIVYGVEGANPLDKDQHIMTADIPHDGILLTSTELPADGCDDAFFFELADGGLSEVPDEFLHDDLSHTGSISSGAYGIDCDFHATWIGKEREKASLEKLKERVVKKIIKHYSHKNSSVHSSARHSQ</sequence>
<gene>
    <name evidence="1" type="ORF">Rhal01_02055</name>
</gene>
<comment type="caution">
    <text evidence="1">The sequence shown here is derived from an EMBL/GenBank/DDBJ whole genome shotgun (WGS) entry which is preliminary data.</text>
</comment>
<dbReference type="PROSITE" id="PS51257">
    <property type="entry name" value="PROKAR_LIPOPROTEIN"/>
    <property type="match status" value="1"/>
</dbReference>
<accession>A0ABP9V2R0</accession>
<organism evidence="1 2">
    <name type="scientific">Rubritalea halochordaticola</name>
    <dbReference type="NCBI Taxonomy" id="714537"/>
    <lineage>
        <taxon>Bacteria</taxon>
        <taxon>Pseudomonadati</taxon>
        <taxon>Verrucomicrobiota</taxon>
        <taxon>Verrucomicrobiia</taxon>
        <taxon>Verrucomicrobiales</taxon>
        <taxon>Rubritaleaceae</taxon>
        <taxon>Rubritalea</taxon>
    </lineage>
</organism>
<name>A0ABP9V2R0_9BACT</name>
<proteinExistence type="predicted"/>
<dbReference type="EMBL" id="BAABRL010000006">
    <property type="protein sequence ID" value="GAA5495874.1"/>
    <property type="molecule type" value="Genomic_DNA"/>
</dbReference>
<keyword evidence="2" id="KW-1185">Reference proteome</keyword>
<dbReference type="RefSeq" id="WP_346188612.1">
    <property type="nucleotide sequence ID" value="NZ_BAABRL010000006.1"/>
</dbReference>